<dbReference type="GeneID" id="37113070"/>
<sequence length="68" mass="7511">MDDGSSFYLSLSRSGRGQIDRILGHVAIVIPSGLVWYMGWLEIRRYNNPILSSETTNSASEVFAAMSS</sequence>
<gene>
    <name evidence="2" type="ORF">BO94DRAFT_531546</name>
</gene>
<protein>
    <submittedName>
        <fullName evidence="2">Uncharacterized protein</fullName>
    </submittedName>
</protein>
<dbReference type="RefSeq" id="XP_025471362.1">
    <property type="nucleotide sequence ID" value="XM_025610927.1"/>
</dbReference>
<organism evidence="2 3">
    <name type="scientific">Aspergillus sclerotioniger CBS 115572</name>
    <dbReference type="NCBI Taxonomy" id="1450535"/>
    <lineage>
        <taxon>Eukaryota</taxon>
        <taxon>Fungi</taxon>
        <taxon>Dikarya</taxon>
        <taxon>Ascomycota</taxon>
        <taxon>Pezizomycotina</taxon>
        <taxon>Eurotiomycetes</taxon>
        <taxon>Eurotiomycetidae</taxon>
        <taxon>Eurotiales</taxon>
        <taxon>Aspergillaceae</taxon>
        <taxon>Aspergillus</taxon>
        <taxon>Aspergillus subgen. Circumdati</taxon>
    </lineage>
</organism>
<dbReference type="Proteomes" id="UP000246702">
    <property type="component" value="Unassembled WGS sequence"/>
</dbReference>
<dbReference type="EMBL" id="MSFK01000004">
    <property type="protein sequence ID" value="PWY94601.1"/>
    <property type="molecule type" value="Genomic_DNA"/>
</dbReference>
<accession>A0A317X8U3</accession>
<keyword evidence="1" id="KW-0472">Membrane</keyword>
<name>A0A317X8U3_9EURO</name>
<proteinExistence type="predicted"/>
<comment type="caution">
    <text evidence="2">The sequence shown here is derived from an EMBL/GenBank/DDBJ whole genome shotgun (WGS) entry which is preliminary data.</text>
</comment>
<feature type="transmembrane region" description="Helical" evidence="1">
    <location>
        <begin position="22"/>
        <end position="41"/>
    </location>
</feature>
<keyword evidence="1" id="KW-1133">Transmembrane helix</keyword>
<evidence type="ECO:0000256" key="1">
    <source>
        <dbReference type="SAM" id="Phobius"/>
    </source>
</evidence>
<reference evidence="2 3" key="1">
    <citation type="submission" date="2016-12" db="EMBL/GenBank/DDBJ databases">
        <title>The genomes of Aspergillus section Nigri reveals drivers in fungal speciation.</title>
        <authorList>
            <consortium name="DOE Joint Genome Institute"/>
            <person name="Vesth T.C."/>
            <person name="Nybo J."/>
            <person name="Theobald S."/>
            <person name="Brandl J."/>
            <person name="Frisvad J.C."/>
            <person name="Nielsen K.F."/>
            <person name="Lyhne E.K."/>
            <person name="Kogle M.E."/>
            <person name="Kuo A."/>
            <person name="Riley R."/>
            <person name="Clum A."/>
            <person name="Nolan M."/>
            <person name="Lipzen A."/>
            <person name="Salamov A."/>
            <person name="Henrissat B."/>
            <person name="Wiebenga A."/>
            <person name="De Vries R.P."/>
            <person name="Grigoriev I.V."/>
            <person name="Mortensen U.H."/>
            <person name="Andersen M.R."/>
            <person name="Baker S.E."/>
        </authorList>
    </citation>
    <scope>NUCLEOTIDE SEQUENCE [LARGE SCALE GENOMIC DNA]</scope>
    <source>
        <strain evidence="2 3">CBS 115572</strain>
    </source>
</reference>
<evidence type="ECO:0000313" key="3">
    <source>
        <dbReference type="Proteomes" id="UP000246702"/>
    </source>
</evidence>
<dbReference type="AlphaFoldDB" id="A0A317X8U3"/>
<keyword evidence="3" id="KW-1185">Reference proteome</keyword>
<keyword evidence="1" id="KW-0812">Transmembrane</keyword>
<evidence type="ECO:0000313" key="2">
    <source>
        <dbReference type="EMBL" id="PWY94601.1"/>
    </source>
</evidence>